<evidence type="ECO:0000256" key="4">
    <source>
        <dbReference type="ARBA" id="ARBA00022840"/>
    </source>
</evidence>
<proteinExistence type="predicted"/>
<feature type="transmembrane region" description="Helical" evidence="7">
    <location>
        <begin position="62"/>
        <end position="79"/>
    </location>
</feature>
<dbReference type="Proteomes" id="UP000613030">
    <property type="component" value="Unassembled WGS sequence"/>
</dbReference>
<comment type="caution">
    <text evidence="10">The sequence shown here is derived from an EMBL/GenBank/DDBJ whole genome shotgun (WGS) entry which is preliminary data.</text>
</comment>
<feature type="transmembrane region" description="Helical" evidence="7">
    <location>
        <begin position="136"/>
        <end position="152"/>
    </location>
</feature>
<dbReference type="GO" id="GO:0005524">
    <property type="term" value="F:ATP binding"/>
    <property type="evidence" value="ECO:0007669"/>
    <property type="project" value="UniProtKB-KW"/>
</dbReference>
<dbReference type="SMART" id="SM00382">
    <property type="entry name" value="AAA"/>
    <property type="match status" value="1"/>
</dbReference>
<keyword evidence="5 7" id="KW-1133">Transmembrane helix</keyword>
<dbReference type="InterPro" id="IPR011527">
    <property type="entry name" value="ABC1_TM_dom"/>
</dbReference>
<evidence type="ECO:0000256" key="1">
    <source>
        <dbReference type="ARBA" id="ARBA00004651"/>
    </source>
</evidence>
<dbReference type="CDD" id="cd03228">
    <property type="entry name" value="ABCC_MRP_Like"/>
    <property type="match status" value="1"/>
</dbReference>
<organism evidence="10 11">
    <name type="scientific">Chryseolinea lacunae</name>
    <dbReference type="NCBI Taxonomy" id="2801331"/>
    <lineage>
        <taxon>Bacteria</taxon>
        <taxon>Pseudomonadati</taxon>
        <taxon>Bacteroidota</taxon>
        <taxon>Cytophagia</taxon>
        <taxon>Cytophagales</taxon>
        <taxon>Fulvivirgaceae</taxon>
        <taxon>Chryseolinea</taxon>
    </lineage>
</organism>
<keyword evidence="11" id="KW-1185">Reference proteome</keyword>
<dbReference type="InterPro" id="IPR036640">
    <property type="entry name" value="ABC1_TM_sf"/>
</dbReference>
<keyword evidence="2 7" id="KW-0812">Transmembrane</keyword>
<dbReference type="SUPFAM" id="SSF90123">
    <property type="entry name" value="ABC transporter transmembrane region"/>
    <property type="match status" value="1"/>
</dbReference>
<dbReference type="PROSITE" id="PS50929">
    <property type="entry name" value="ABC_TM1F"/>
    <property type="match status" value="1"/>
</dbReference>
<dbReference type="PROSITE" id="PS00211">
    <property type="entry name" value="ABC_TRANSPORTER_1"/>
    <property type="match status" value="1"/>
</dbReference>
<feature type="transmembrane region" description="Helical" evidence="7">
    <location>
        <begin position="158"/>
        <end position="179"/>
    </location>
</feature>
<protein>
    <submittedName>
        <fullName evidence="10">ABC transporter ATP-binding protein</fullName>
    </submittedName>
</protein>
<name>A0ABS1KQ30_9BACT</name>
<keyword evidence="4 10" id="KW-0067">ATP-binding</keyword>
<evidence type="ECO:0000313" key="11">
    <source>
        <dbReference type="Proteomes" id="UP000613030"/>
    </source>
</evidence>
<dbReference type="RefSeq" id="WP_202008175.1">
    <property type="nucleotide sequence ID" value="NZ_JAERRB010000002.1"/>
</dbReference>
<evidence type="ECO:0000259" key="9">
    <source>
        <dbReference type="PROSITE" id="PS50929"/>
    </source>
</evidence>
<feature type="domain" description="ABC transmembrane type-1" evidence="9">
    <location>
        <begin position="29"/>
        <end position="309"/>
    </location>
</feature>
<dbReference type="InterPro" id="IPR003439">
    <property type="entry name" value="ABC_transporter-like_ATP-bd"/>
</dbReference>
<dbReference type="InterPro" id="IPR017871">
    <property type="entry name" value="ABC_transporter-like_CS"/>
</dbReference>
<keyword evidence="6 7" id="KW-0472">Membrane</keyword>
<dbReference type="Gene3D" id="3.40.50.300">
    <property type="entry name" value="P-loop containing nucleotide triphosphate hydrolases"/>
    <property type="match status" value="1"/>
</dbReference>
<dbReference type="EMBL" id="JAERRB010000002">
    <property type="protein sequence ID" value="MBL0740797.1"/>
    <property type="molecule type" value="Genomic_DNA"/>
</dbReference>
<comment type="subcellular location">
    <subcellularLocation>
        <location evidence="1">Cell membrane</location>
        <topology evidence="1">Multi-pass membrane protein</topology>
    </subcellularLocation>
</comment>
<sequence>MQNPYFSLLATAWKYARQERKRFVLVYSCFVMANIVVAASPIFYGWFVNELQTQGVDVLRTGWIYIAFFVGARLLEWAFHGPGRVLERKLAFSVSRNFMEELYHKILHLPMAWHQDHHSGATINKLRKAYEALRDFFQNGFIYFYSFGKFFFSFGAMLYFSPVFGSIGVVLGAITILIIRKFDKPFVATLRQVNEREHEVSSTLFDSLSNIVTVITLRLEKRIQTTFLSKLLAVYPPFKRNVVINEWKWFTAQMMIAIIYGVTTLGYLFQHWNPGEPFMIGGLIILLGYVNQFTSVFNDVAAHYTQIVKYDTDVQNVRDIEKAFDEKHTALAAEPLPDHWRVLDIKHLTFHRGRGVERAPHTGVTNLSLHFPRGQRVALVGESGSGKSTLLALLRGLYTPQEGEVMVNETERISFDTLADTITLLPQDPEIFENTVRYNITLGLAFEEHEVKEACDAAQFSTVIHHLPQGLDTNIMEKGVNLSGGQKQRLALARGVLAARSSNIVLLDEPTSSVDPRTEQTVYRNLFQAFEGKTVISSLHRLHLLSMFDYVYVLKDGVVIDEGTPAYLEQSSTAFRALREQTNHAAPREEAVEED</sequence>
<dbReference type="InterPro" id="IPR039421">
    <property type="entry name" value="Type_1_exporter"/>
</dbReference>
<keyword evidence="3" id="KW-0547">Nucleotide-binding</keyword>
<evidence type="ECO:0000256" key="6">
    <source>
        <dbReference type="ARBA" id="ARBA00023136"/>
    </source>
</evidence>
<dbReference type="Pfam" id="PF00664">
    <property type="entry name" value="ABC_membrane"/>
    <property type="match status" value="1"/>
</dbReference>
<dbReference type="InterPro" id="IPR027417">
    <property type="entry name" value="P-loop_NTPase"/>
</dbReference>
<feature type="transmembrane region" description="Helical" evidence="7">
    <location>
        <begin position="249"/>
        <end position="269"/>
    </location>
</feature>
<dbReference type="SUPFAM" id="SSF52540">
    <property type="entry name" value="P-loop containing nucleoside triphosphate hydrolases"/>
    <property type="match status" value="1"/>
</dbReference>
<evidence type="ECO:0000256" key="7">
    <source>
        <dbReference type="SAM" id="Phobius"/>
    </source>
</evidence>
<dbReference type="Gene3D" id="1.20.1560.10">
    <property type="entry name" value="ABC transporter type 1, transmembrane domain"/>
    <property type="match status" value="1"/>
</dbReference>
<accession>A0ABS1KQ30</accession>
<dbReference type="Pfam" id="PF00005">
    <property type="entry name" value="ABC_tran"/>
    <property type="match status" value="1"/>
</dbReference>
<dbReference type="InterPro" id="IPR003593">
    <property type="entry name" value="AAA+_ATPase"/>
</dbReference>
<reference evidence="10 11" key="1">
    <citation type="submission" date="2021-01" db="EMBL/GenBank/DDBJ databases">
        <title>Chryseolinea sp. Jin1 Genome sequencing and assembly.</title>
        <authorList>
            <person name="Kim I."/>
        </authorList>
    </citation>
    <scope>NUCLEOTIDE SEQUENCE [LARGE SCALE GENOMIC DNA]</scope>
    <source>
        <strain evidence="10 11">Jin1</strain>
    </source>
</reference>
<feature type="domain" description="ABC transporter" evidence="8">
    <location>
        <begin position="343"/>
        <end position="581"/>
    </location>
</feature>
<evidence type="ECO:0000313" key="10">
    <source>
        <dbReference type="EMBL" id="MBL0740797.1"/>
    </source>
</evidence>
<evidence type="ECO:0000256" key="3">
    <source>
        <dbReference type="ARBA" id="ARBA00022741"/>
    </source>
</evidence>
<dbReference type="PANTHER" id="PTHR24221:SF654">
    <property type="entry name" value="ATP-BINDING CASSETTE SUB-FAMILY B MEMBER 6"/>
    <property type="match status" value="1"/>
</dbReference>
<dbReference type="PROSITE" id="PS50893">
    <property type="entry name" value="ABC_TRANSPORTER_2"/>
    <property type="match status" value="1"/>
</dbReference>
<feature type="transmembrane region" description="Helical" evidence="7">
    <location>
        <begin position="24"/>
        <end position="47"/>
    </location>
</feature>
<evidence type="ECO:0000256" key="5">
    <source>
        <dbReference type="ARBA" id="ARBA00022989"/>
    </source>
</evidence>
<evidence type="ECO:0000256" key="2">
    <source>
        <dbReference type="ARBA" id="ARBA00022692"/>
    </source>
</evidence>
<dbReference type="PANTHER" id="PTHR24221">
    <property type="entry name" value="ATP-BINDING CASSETTE SUB-FAMILY B"/>
    <property type="match status" value="1"/>
</dbReference>
<evidence type="ECO:0000259" key="8">
    <source>
        <dbReference type="PROSITE" id="PS50893"/>
    </source>
</evidence>
<gene>
    <name evidence="10" type="ORF">JI741_06180</name>
</gene>